<evidence type="ECO:0000313" key="2">
    <source>
        <dbReference type="Proteomes" id="UP001158066"/>
    </source>
</evidence>
<dbReference type="Proteomes" id="UP001158066">
    <property type="component" value="Unassembled WGS sequence"/>
</dbReference>
<keyword evidence="2" id="KW-1185">Reference proteome</keyword>
<dbReference type="AlphaFoldDB" id="A0AA46AK85"/>
<evidence type="ECO:0000313" key="1">
    <source>
        <dbReference type="EMBL" id="SMP68623.1"/>
    </source>
</evidence>
<name>A0AA46AK85_9CLOT</name>
<dbReference type="EMBL" id="FXUF01000017">
    <property type="protein sequence ID" value="SMP68623.1"/>
    <property type="molecule type" value="Genomic_DNA"/>
</dbReference>
<gene>
    <name evidence="1" type="ORF">SAMN06296020_11732</name>
</gene>
<accession>A0AA46AK85</accession>
<proteinExistence type="predicted"/>
<comment type="caution">
    <text evidence="1">The sequence shown here is derived from an EMBL/GenBank/DDBJ whole genome shotgun (WGS) entry which is preliminary data.</text>
</comment>
<organism evidence="1 2">
    <name type="scientific">Anoxynatronum buryatiense</name>
    <dbReference type="NCBI Taxonomy" id="489973"/>
    <lineage>
        <taxon>Bacteria</taxon>
        <taxon>Bacillati</taxon>
        <taxon>Bacillota</taxon>
        <taxon>Clostridia</taxon>
        <taxon>Eubacteriales</taxon>
        <taxon>Clostridiaceae</taxon>
        <taxon>Anoxynatronum</taxon>
    </lineage>
</organism>
<reference evidence="1" key="1">
    <citation type="submission" date="2017-05" db="EMBL/GenBank/DDBJ databases">
        <authorList>
            <person name="Varghese N."/>
            <person name="Submissions S."/>
        </authorList>
    </citation>
    <scope>NUCLEOTIDE SEQUENCE</scope>
    <source>
        <strain evidence="1">Su22</strain>
    </source>
</reference>
<sequence>MRKTLPDVASYLKEILVPETHEAYAINPAYAHISVEESIPESVLAFRAFLVRLYDVLYTKGDVYDNSTKVAHEYENRTTLSVYYPFLHHVSTLLMNMGYHGIPVENAQSLACGNTIFNGKLSVTKNLECLRFLADCGICIDGIDMNDKKQNLSGVRTITIAYPDNPAMLTGLKVMAIAEKDHGTLVNQNVFLRCDYRALKKNETDVISIVQDTIKPLSANVQNFILELHQRYLNKGLTCVVEIKGFHIYVKYCYKRKDLWGINASLNNGYHINVKTTKMHEYTDTIKKFPPVLQELIAKGYGCGRKREIGECDGGCRGLPISLDDSVLDIRDGIVTWFDQELSCLQKKKH</sequence>
<protein>
    <submittedName>
        <fullName evidence="1">Uncharacterized protein</fullName>
    </submittedName>
</protein>